<organism evidence="5">
    <name type="scientific">Aphanomyces invadans</name>
    <dbReference type="NCBI Taxonomy" id="157072"/>
    <lineage>
        <taxon>Eukaryota</taxon>
        <taxon>Sar</taxon>
        <taxon>Stramenopiles</taxon>
        <taxon>Oomycota</taxon>
        <taxon>Saprolegniomycetes</taxon>
        <taxon>Saprolegniales</taxon>
        <taxon>Verrucalvaceae</taxon>
        <taxon>Aphanomyces</taxon>
    </lineage>
</organism>
<dbReference type="PANTHER" id="PTHR12875">
    <property type="entry name" value="GOLGI TO ER TRAFFIC PROTEIN 4 HOMOLOG"/>
    <property type="match status" value="1"/>
</dbReference>
<gene>
    <name evidence="5" type="ORF">H310_05658</name>
</gene>
<dbReference type="GO" id="GO:0045048">
    <property type="term" value="P:protein insertion into ER membrane"/>
    <property type="evidence" value="ECO:0007669"/>
    <property type="project" value="InterPro"/>
</dbReference>
<accession>A0A024U6J4</accession>
<evidence type="ECO:0000256" key="4">
    <source>
        <dbReference type="ARBA" id="ARBA00022490"/>
    </source>
</evidence>
<dbReference type="VEuPathDB" id="FungiDB:H310_05658"/>
<dbReference type="GeneID" id="20082708"/>
<evidence type="ECO:0000256" key="3">
    <source>
        <dbReference type="ARBA" id="ARBA00022448"/>
    </source>
</evidence>
<comment type="subcellular location">
    <subcellularLocation>
        <location evidence="1">Cytoplasm</location>
        <location evidence="1">Cytosol</location>
    </subcellularLocation>
</comment>
<dbReference type="EMBL" id="KI913961">
    <property type="protein sequence ID" value="ETW02041.1"/>
    <property type="molecule type" value="Genomic_DNA"/>
</dbReference>
<keyword evidence="4" id="KW-0963">Cytoplasm</keyword>
<dbReference type="Pfam" id="PF04190">
    <property type="entry name" value="GET4"/>
    <property type="match status" value="1"/>
</dbReference>
<dbReference type="PANTHER" id="PTHR12875:SF0">
    <property type="entry name" value="GOLGI TO ER TRAFFIC PROTEIN 4 HOMOLOG"/>
    <property type="match status" value="1"/>
</dbReference>
<comment type="similarity">
    <text evidence="2">Belongs to the GET4 family.</text>
</comment>
<sequence length="286" mass="32223">MVRPIKSTRGAASVADKLEERLKQGDYYGALQMYKTLYSRYAASGDHLRAIELAHTAAVQLANHDQWTASREMGCLLLDLYVANKVPVDESNKSRIKAISEAFRNACPKEEAEFLKHAVKWSKTNGTRQRGDTELQLWLARVYTHEKDFTSANNHYLHAESPVEFAGVLAQHANEGYASESDLFVARAVLQLAALENLRDANEVLATFLAKKPLDTPLINFVKFLLRTLERDALPLFQLLQERYSHALSRDPAFRNFLQIIGQKYYNVQPPQSALSSLMSMFGGGM</sequence>
<dbReference type="OrthoDB" id="10252405at2759"/>
<dbReference type="InterPro" id="IPR007317">
    <property type="entry name" value="GET4"/>
</dbReference>
<protein>
    <submittedName>
        <fullName evidence="5">Uncharacterized protein</fullName>
    </submittedName>
</protein>
<dbReference type="GO" id="GO:0005829">
    <property type="term" value="C:cytosol"/>
    <property type="evidence" value="ECO:0007669"/>
    <property type="project" value="UniProtKB-SubCell"/>
</dbReference>
<evidence type="ECO:0000313" key="5">
    <source>
        <dbReference type="EMBL" id="ETW02041.1"/>
    </source>
</evidence>
<evidence type="ECO:0000256" key="2">
    <source>
        <dbReference type="ARBA" id="ARBA00005351"/>
    </source>
</evidence>
<evidence type="ECO:0000256" key="1">
    <source>
        <dbReference type="ARBA" id="ARBA00004514"/>
    </source>
</evidence>
<dbReference type="FunFam" id="1.25.40.10:FF:000060">
    <property type="entry name" value="Golgi to ER traffic protein 4 homolog"/>
    <property type="match status" value="1"/>
</dbReference>
<dbReference type="RefSeq" id="XP_008868646.1">
    <property type="nucleotide sequence ID" value="XM_008870424.1"/>
</dbReference>
<keyword evidence="3" id="KW-0813">Transport</keyword>
<dbReference type="AlphaFoldDB" id="A0A024U6J4"/>
<dbReference type="eggNOG" id="KOG3024">
    <property type="taxonomic scope" value="Eukaryota"/>
</dbReference>
<proteinExistence type="inferred from homology"/>
<dbReference type="Gene3D" id="1.25.40.10">
    <property type="entry name" value="Tetratricopeptide repeat domain"/>
    <property type="match status" value="1"/>
</dbReference>
<dbReference type="InterPro" id="IPR011990">
    <property type="entry name" value="TPR-like_helical_dom_sf"/>
</dbReference>
<reference evidence="5" key="1">
    <citation type="submission" date="2013-12" db="EMBL/GenBank/DDBJ databases">
        <title>The Genome Sequence of Aphanomyces invadans NJM9701.</title>
        <authorList>
            <consortium name="The Broad Institute Genomics Platform"/>
            <person name="Russ C."/>
            <person name="Tyler B."/>
            <person name="van West P."/>
            <person name="Dieguez-Uribeondo J."/>
            <person name="Young S.K."/>
            <person name="Zeng Q."/>
            <person name="Gargeya S."/>
            <person name="Fitzgerald M."/>
            <person name="Abouelleil A."/>
            <person name="Alvarado L."/>
            <person name="Chapman S.B."/>
            <person name="Gainer-Dewar J."/>
            <person name="Goldberg J."/>
            <person name="Griggs A."/>
            <person name="Gujja S."/>
            <person name="Hansen M."/>
            <person name="Howarth C."/>
            <person name="Imamovic A."/>
            <person name="Ireland A."/>
            <person name="Larimer J."/>
            <person name="McCowan C."/>
            <person name="Murphy C."/>
            <person name="Pearson M."/>
            <person name="Poon T.W."/>
            <person name="Priest M."/>
            <person name="Roberts A."/>
            <person name="Saif S."/>
            <person name="Shea T."/>
            <person name="Sykes S."/>
            <person name="Wortman J."/>
            <person name="Nusbaum C."/>
            <person name="Birren B."/>
        </authorList>
    </citation>
    <scope>NUCLEOTIDE SEQUENCE [LARGE SCALE GENOMIC DNA]</scope>
    <source>
        <strain evidence="5">NJM9701</strain>
    </source>
</reference>
<name>A0A024U6J4_9STRA</name>
<dbReference type="STRING" id="157072.A0A024U6J4"/>